<feature type="region of interest" description="Disordered" evidence="1">
    <location>
        <begin position="33"/>
        <end position="53"/>
    </location>
</feature>
<organism evidence="2 3">
    <name type="scientific">Beta vulgaris subsp. vulgaris</name>
    <name type="common">Beet</name>
    <dbReference type="NCBI Taxonomy" id="3555"/>
    <lineage>
        <taxon>Eukaryota</taxon>
        <taxon>Viridiplantae</taxon>
        <taxon>Streptophyta</taxon>
        <taxon>Embryophyta</taxon>
        <taxon>Tracheophyta</taxon>
        <taxon>Spermatophyta</taxon>
        <taxon>Magnoliopsida</taxon>
        <taxon>eudicotyledons</taxon>
        <taxon>Gunneridae</taxon>
        <taxon>Pentapetalae</taxon>
        <taxon>Caryophyllales</taxon>
        <taxon>Chenopodiaceae</taxon>
        <taxon>Betoideae</taxon>
        <taxon>Beta</taxon>
    </lineage>
</organism>
<keyword evidence="3" id="KW-1185">Reference proteome</keyword>
<gene>
    <name evidence="2" type="ORF">BVRB_034950</name>
</gene>
<reference evidence="2 3" key="1">
    <citation type="journal article" date="2014" name="Nature">
        <title>The genome of the recently domesticated crop plant sugar beet (Beta vulgaris).</title>
        <authorList>
            <person name="Dohm J.C."/>
            <person name="Minoche A.E."/>
            <person name="Holtgrawe D."/>
            <person name="Capella-Gutierrez S."/>
            <person name="Zakrzewski F."/>
            <person name="Tafer H."/>
            <person name="Rupp O."/>
            <person name="Sorensen T.R."/>
            <person name="Stracke R."/>
            <person name="Reinhardt R."/>
            <person name="Goesmann A."/>
            <person name="Kraft T."/>
            <person name="Schulz B."/>
            <person name="Stadler P.F."/>
            <person name="Schmidt T."/>
            <person name="Gabaldon T."/>
            <person name="Lehrach H."/>
            <person name="Weisshaar B."/>
            <person name="Himmelbauer H."/>
        </authorList>
    </citation>
    <scope>NUCLEOTIDE SEQUENCE [LARGE SCALE GENOMIC DNA]</scope>
    <source>
        <tissue evidence="2">Taproot</tissue>
    </source>
</reference>
<dbReference type="AlphaFoldDB" id="A0A0J7YPV2"/>
<dbReference type="Proteomes" id="UP000035740">
    <property type="component" value="Unassembled WGS sequence"/>
</dbReference>
<evidence type="ECO:0000256" key="1">
    <source>
        <dbReference type="SAM" id="MobiDB-lite"/>
    </source>
</evidence>
<protein>
    <submittedName>
        <fullName evidence="2">Uncharacterized protein</fullName>
    </submittedName>
</protein>
<name>A0A0J7YPV2_BETVV</name>
<accession>A0A0J7YPV2</accession>
<evidence type="ECO:0000313" key="3">
    <source>
        <dbReference type="Proteomes" id="UP000035740"/>
    </source>
</evidence>
<dbReference type="Gramene" id="KMS65539">
    <property type="protein sequence ID" value="KMS65539"/>
    <property type="gene ID" value="BVRB_034950"/>
</dbReference>
<proteinExistence type="predicted"/>
<feature type="non-terminal residue" evidence="2">
    <location>
        <position position="1"/>
    </location>
</feature>
<evidence type="ECO:0000313" key="2">
    <source>
        <dbReference type="EMBL" id="KMS65539.1"/>
    </source>
</evidence>
<sequence>TKAWGAKGIRYPCSPCPKRCTLGLGGFDPTRAQANALSVPPEDYGRKTKTQRN</sequence>
<dbReference type="EMBL" id="KQ107121">
    <property type="protein sequence ID" value="KMS65539.1"/>
    <property type="molecule type" value="Genomic_DNA"/>
</dbReference>